<keyword evidence="1" id="KW-0547">Nucleotide-binding</keyword>
<proteinExistence type="predicted"/>
<dbReference type="Proteomes" id="UP000316360">
    <property type="component" value="Unassembled WGS sequence"/>
</dbReference>
<organism evidence="1 2">
    <name type="scientific">Aerophobetes bacterium</name>
    <dbReference type="NCBI Taxonomy" id="2030807"/>
    <lineage>
        <taxon>Bacteria</taxon>
        <taxon>Candidatus Aerophobota</taxon>
    </lineage>
</organism>
<dbReference type="InterPro" id="IPR027417">
    <property type="entry name" value="P-loop_NTPase"/>
</dbReference>
<protein>
    <submittedName>
        <fullName evidence="1">Sugar ABC transporter ATP-binding protein</fullName>
    </submittedName>
</protein>
<keyword evidence="1" id="KW-0067">ATP-binding</keyword>
<evidence type="ECO:0000313" key="1">
    <source>
        <dbReference type="EMBL" id="TET09167.1"/>
    </source>
</evidence>
<name>A0A523RTV2_UNCAE</name>
<dbReference type="SUPFAM" id="SSF52540">
    <property type="entry name" value="P-loop containing nucleoside triphosphate hydrolases"/>
    <property type="match status" value="1"/>
</dbReference>
<gene>
    <name evidence="1" type="ORF">E3J84_05435</name>
</gene>
<dbReference type="EMBL" id="SOKJ01000311">
    <property type="protein sequence ID" value="TET09167.1"/>
    <property type="molecule type" value="Genomic_DNA"/>
</dbReference>
<evidence type="ECO:0000313" key="2">
    <source>
        <dbReference type="Proteomes" id="UP000316360"/>
    </source>
</evidence>
<dbReference type="Gene3D" id="3.40.50.300">
    <property type="entry name" value="P-loop containing nucleotide triphosphate hydrolases"/>
    <property type="match status" value="1"/>
</dbReference>
<comment type="caution">
    <text evidence="1">The sequence shown here is derived from an EMBL/GenBank/DDBJ whole genome shotgun (WGS) entry which is preliminary data.</text>
</comment>
<dbReference type="AlphaFoldDB" id="A0A523RTV2"/>
<accession>A0A523RTV2</accession>
<feature type="non-terminal residue" evidence="1">
    <location>
        <position position="40"/>
    </location>
</feature>
<reference evidence="1 2" key="1">
    <citation type="submission" date="2019-03" db="EMBL/GenBank/DDBJ databases">
        <title>Metabolic potential of uncultured bacteria and archaea associated with petroleum seepage in deep-sea sediments.</title>
        <authorList>
            <person name="Dong X."/>
            <person name="Hubert C."/>
        </authorList>
    </citation>
    <scope>NUCLEOTIDE SEQUENCE [LARGE SCALE GENOMIC DNA]</scope>
    <source>
        <strain evidence="1">E44_bin7</strain>
    </source>
</reference>
<sequence length="40" mass="4494">MSEKKNPLVKFENIGKRFGRVEALKDISFSIFPGEIVGLV</sequence>
<dbReference type="GO" id="GO:0005524">
    <property type="term" value="F:ATP binding"/>
    <property type="evidence" value="ECO:0007669"/>
    <property type="project" value="UniProtKB-KW"/>
</dbReference>